<evidence type="ECO:0000313" key="2">
    <source>
        <dbReference type="EMBL" id="GHA31033.1"/>
    </source>
</evidence>
<feature type="signal peptide" evidence="1">
    <location>
        <begin position="1"/>
        <end position="20"/>
    </location>
</feature>
<dbReference type="AlphaFoldDB" id="A0A918VWE5"/>
<keyword evidence="1" id="KW-0732">Signal</keyword>
<evidence type="ECO:0000256" key="1">
    <source>
        <dbReference type="SAM" id="SignalP"/>
    </source>
</evidence>
<reference evidence="2" key="1">
    <citation type="journal article" date="2014" name="Int. J. Syst. Evol. Microbiol.">
        <title>Complete genome sequence of Corynebacterium casei LMG S-19264T (=DSM 44701T), isolated from a smear-ripened cheese.</title>
        <authorList>
            <consortium name="US DOE Joint Genome Institute (JGI-PGF)"/>
            <person name="Walter F."/>
            <person name="Albersmeier A."/>
            <person name="Kalinowski J."/>
            <person name="Ruckert C."/>
        </authorList>
    </citation>
    <scope>NUCLEOTIDE SEQUENCE</scope>
    <source>
        <strain evidence="2">KCTC 32437</strain>
    </source>
</reference>
<proteinExistence type="predicted"/>
<comment type="caution">
    <text evidence="2">The sequence shown here is derived from an EMBL/GenBank/DDBJ whole genome shotgun (WGS) entry which is preliminary data.</text>
</comment>
<feature type="chain" id="PRO_5036987596" description="Outer membrane protein beta-barrel domain-containing protein" evidence="1">
    <location>
        <begin position="21"/>
        <end position="196"/>
    </location>
</feature>
<keyword evidence="3" id="KW-1185">Reference proteome</keyword>
<organism evidence="2 3">
    <name type="scientific">Devosia pacifica</name>
    <dbReference type="NCBI Taxonomy" id="1335967"/>
    <lineage>
        <taxon>Bacteria</taxon>
        <taxon>Pseudomonadati</taxon>
        <taxon>Pseudomonadota</taxon>
        <taxon>Alphaproteobacteria</taxon>
        <taxon>Hyphomicrobiales</taxon>
        <taxon>Devosiaceae</taxon>
        <taxon>Devosia</taxon>
    </lineage>
</organism>
<name>A0A918VWE5_9HYPH</name>
<accession>A0A918VWE5</accession>
<dbReference type="RefSeq" id="WP_189426414.1">
    <property type="nucleotide sequence ID" value="NZ_BMZE01000003.1"/>
</dbReference>
<sequence>MKHFLATLLCAGLAALPAAAQETDATDQSVFIFGGRYHSGHQEDIFTPLGPFGFDYEDNYVFGAGYQQFFYTMGDLRFGLEAGTAIGVGDAVRGEIWGGVVGRYDGIDLGPVTVSPAVTFGLSAITNTIGIESNRIAPGADPTLLFYVAPEISVWQNDHPELEYFFRIQHRSGAGGLLGGMGDGHNAAAIGVRYKF</sequence>
<reference evidence="2" key="2">
    <citation type="submission" date="2020-09" db="EMBL/GenBank/DDBJ databases">
        <authorList>
            <person name="Sun Q."/>
            <person name="Kim S."/>
        </authorList>
    </citation>
    <scope>NUCLEOTIDE SEQUENCE</scope>
    <source>
        <strain evidence="2">KCTC 32437</strain>
    </source>
</reference>
<dbReference type="Proteomes" id="UP000646579">
    <property type="component" value="Unassembled WGS sequence"/>
</dbReference>
<evidence type="ECO:0008006" key="4">
    <source>
        <dbReference type="Google" id="ProtNLM"/>
    </source>
</evidence>
<evidence type="ECO:0000313" key="3">
    <source>
        <dbReference type="Proteomes" id="UP000646579"/>
    </source>
</evidence>
<dbReference type="EMBL" id="BMZE01000003">
    <property type="protein sequence ID" value="GHA31033.1"/>
    <property type="molecule type" value="Genomic_DNA"/>
</dbReference>
<protein>
    <recommendedName>
        <fullName evidence="4">Outer membrane protein beta-barrel domain-containing protein</fullName>
    </recommendedName>
</protein>
<gene>
    <name evidence="2" type="ORF">GCM10007989_28720</name>
</gene>